<accession>A0A158R3V2</accession>
<feature type="region of interest" description="Disordered" evidence="1">
    <location>
        <begin position="278"/>
        <end position="325"/>
    </location>
</feature>
<dbReference type="Proteomes" id="UP000046393">
    <property type="component" value="Unplaced"/>
</dbReference>
<dbReference type="WBParaSite" id="SMUV_0000034201-mRNA-1">
    <property type="protein sequence ID" value="SMUV_0000034201-mRNA-1"/>
    <property type="gene ID" value="SMUV_0000034201"/>
</dbReference>
<evidence type="ECO:0000313" key="2">
    <source>
        <dbReference type="Proteomes" id="UP000046393"/>
    </source>
</evidence>
<feature type="compositionally biased region" description="Polar residues" evidence="1">
    <location>
        <begin position="278"/>
        <end position="294"/>
    </location>
</feature>
<evidence type="ECO:0000256" key="1">
    <source>
        <dbReference type="SAM" id="MobiDB-lite"/>
    </source>
</evidence>
<name>A0A158R3V2_9BILA</name>
<sequence>MSAFELKRVSTEVVHRSSSALSVSNSQWDVLPTANGNVWKCCSFLTPTATYKDCHYSSFTEEENSTNKNVLVGVTSSHINQPGTSNMHVSSRSMSNLRCGGTANLSVASPKRIRKKWDMMNEGTSEFSDSGFFSRKVPDTGMNSIPFINNNNSPGLPPTPQSQFIQHNSNFSNADFFAIVYSFEQCVLADSDPQKYMHKKMTVVATDDQAHNSYLAASKQIDDAFQDLVQPKVSTPESNFDRCSSSRCSLTKRYMNTSFPNDEPRSVCTPGTISTRRATMNTQYSSESPSNSFRRQSDVHEQGTPRLYQQNGAVEGTFSEDGKSVRRARTIHRLKQRRSTLGAADSSILDSHKDDDYMMSDLYLRSRSQSPSHLALNALNEGRDDQRLALLEDSEAALSPSLASSRLVPSSSRKNLRSAEVTSKLNEIRDQYACSVIFRLNILRKSHENLAGALSGEMTPLSSVMFRSRSIGNLRFSTPFSVNNQQSEMFDSRTGLDSLTRARELSDNARKDVESQNLLSSHSRLMARSVGSLHSHDSIDSGSGESGNMHLNQRKVGSRLARTMENLKKASNPDLTHQSLYECSVSSENYCVPVFPSVSRFTQQGKGAVQKRVERYQPRNRISRDTTSGESDSNASDVNTATTLHGVGVNGGFAVPKRYFSPLSVHLEIPARFGLIQNTKRMFEQQRHNSSGTLRRVPNYLAQKLSLGGTSNSDVGPEEFPRLSNASSEVTSLRDFTGKTFEATTIFDQQNFMKSVNISLKDLILDGFVEALFLRYAGLELFDQILIKVEGRLGSSRAFSIWSLFCLDFFDYCWSINDV</sequence>
<dbReference type="AlphaFoldDB" id="A0A158R3V2"/>
<feature type="region of interest" description="Disordered" evidence="1">
    <location>
        <begin position="618"/>
        <end position="637"/>
    </location>
</feature>
<proteinExistence type="predicted"/>
<dbReference type="STRING" id="451379.A0A158R3V2"/>
<reference evidence="3" key="1">
    <citation type="submission" date="2016-04" db="UniProtKB">
        <authorList>
            <consortium name="WormBaseParasite"/>
        </authorList>
    </citation>
    <scope>IDENTIFICATION</scope>
</reference>
<feature type="region of interest" description="Disordered" evidence="1">
    <location>
        <begin position="530"/>
        <end position="550"/>
    </location>
</feature>
<evidence type="ECO:0000313" key="3">
    <source>
        <dbReference type="WBParaSite" id="SMUV_0000034201-mRNA-1"/>
    </source>
</evidence>
<protein>
    <submittedName>
        <fullName evidence="3">Protein kinase domain-containing protein</fullName>
    </submittedName>
</protein>
<organism evidence="2 3">
    <name type="scientific">Syphacia muris</name>
    <dbReference type="NCBI Taxonomy" id="451379"/>
    <lineage>
        <taxon>Eukaryota</taxon>
        <taxon>Metazoa</taxon>
        <taxon>Ecdysozoa</taxon>
        <taxon>Nematoda</taxon>
        <taxon>Chromadorea</taxon>
        <taxon>Rhabditida</taxon>
        <taxon>Spirurina</taxon>
        <taxon>Oxyuridomorpha</taxon>
        <taxon>Oxyuroidea</taxon>
        <taxon>Oxyuridae</taxon>
        <taxon>Syphacia</taxon>
    </lineage>
</organism>
<feature type="compositionally biased region" description="Polar residues" evidence="1">
    <location>
        <begin position="625"/>
        <end position="637"/>
    </location>
</feature>
<keyword evidence="2" id="KW-1185">Reference proteome</keyword>